<dbReference type="WBParaSite" id="EgrG_000065200">
    <property type="protein sequence ID" value="EgrG_000065200"/>
    <property type="gene ID" value="EgrG_000065200"/>
</dbReference>
<evidence type="ECO:0000313" key="2">
    <source>
        <dbReference type="EMBL" id="CDS22027.1"/>
    </source>
</evidence>
<reference evidence="4" key="3">
    <citation type="submission" date="2020-10" db="UniProtKB">
        <authorList>
            <consortium name="WormBaseParasite"/>
        </authorList>
    </citation>
    <scope>IDENTIFICATION</scope>
</reference>
<keyword evidence="1" id="KW-0812">Transmembrane</keyword>
<dbReference type="Proteomes" id="UP000492820">
    <property type="component" value="Unassembled WGS sequence"/>
</dbReference>
<name>A0A068WQE3_ECHGR</name>
<dbReference type="AlphaFoldDB" id="A0A068WQE3"/>
<reference evidence="2 3" key="1">
    <citation type="journal article" date="2013" name="Nature">
        <title>The genomes of four tapeworm species reveal adaptations to parasitism.</title>
        <authorList>
            <person name="Tsai I.J."/>
            <person name="Zarowiecki M."/>
            <person name="Holroyd N."/>
            <person name="Garciarrubio A."/>
            <person name="Sanchez-Flores A."/>
            <person name="Brooks K.L."/>
            <person name="Tracey A."/>
            <person name="Bobes R.J."/>
            <person name="Fragoso G."/>
            <person name="Sciutto E."/>
            <person name="Aslett M."/>
            <person name="Beasley H."/>
            <person name="Bennett H.M."/>
            <person name="Cai J."/>
            <person name="Camicia F."/>
            <person name="Clark R."/>
            <person name="Cucher M."/>
            <person name="De Silva N."/>
            <person name="Day T.A."/>
            <person name="Deplazes P."/>
            <person name="Estrada K."/>
            <person name="Fernandez C."/>
            <person name="Holland P.W."/>
            <person name="Hou J."/>
            <person name="Hu S."/>
            <person name="Huckvale T."/>
            <person name="Hung S.S."/>
            <person name="Kamenetzky L."/>
            <person name="Keane J.A."/>
            <person name="Kiss F."/>
            <person name="Koziol U."/>
            <person name="Lambert O."/>
            <person name="Liu K."/>
            <person name="Luo X."/>
            <person name="Luo Y."/>
            <person name="Macchiaroli N."/>
            <person name="Nichol S."/>
            <person name="Paps J."/>
            <person name="Parkinson J."/>
            <person name="Pouchkina-Stantcheva N."/>
            <person name="Riddiford N."/>
            <person name="Rosenzvit M."/>
            <person name="Salinas G."/>
            <person name="Wasmuth J.D."/>
            <person name="Zamanian M."/>
            <person name="Zheng Y."/>
            <person name="Cai X."/>
            <person name="Soberon X."/>
            <person name="Olson P.D."/>
            <person name="Laclette J.P."/>
            <person name="Brehm K."/>
            <person name="Berriman M."/>
            <person name="Garciarrubio A."/>
            <person name="Bobes R.J."/>
            <person name="Fragoso G."/>
            <person name="Sanchez-Flores A."/>
            <person name="Estrada K."/>
            <person name="Cevallos M.A."/>
            <person name="Morett E."/>
            <person name="Gonzalez V."/>
            <person name="Portillo T."/>
            <person name="Ochoa-Leyva A."/>
            <person name="Jose M.V."/>
            <person name="Sciutto E."/>
            <person name="Landa A."/>
            <person name="Jimenez L."/>
            <person name="Valdes V."/>
            <person name="Carrero J.C."/>
            <person name="Larralde C."/>
            <person name="Morales-Montor J."/>
            <person name="Limon-Lason J."/>
            <person name="Soberon X."/>
            <person name="Laclette J.P."/>
        </authorList>
    </citation>
    <scope>NUCLEOTIDE SEQUENCE [LARGE SCALE GENOMIC DNA]</scope>
</reference>
<feature type="transmembrane region" description="Helical" evidence="1">
    <location>
        <begin position="27"/>
        <end position="48"/>
    </location>
</feature>
<reference evidence="2" key="2">
    <citation type="submission" date="2014-06" db="EMBL/GenBank/DDBJ databases">
        <authorList>
            <person name="Aslett M."/>
        </authorList>
    </citation>
    <scope>NUCLEOTIDE SEQUENCE</scope>
</reference>
<organism evidence="2">
    <name type="scientific">Echinococcus granulosus</name>
    <name type="common">Hydatid tapeworm</name>
    <dbReference type="NCBI Taxonomy" id="6210"/>
    <lineage>
        <taxon>Eukaryota</taxon>
        <taxon>Metazoa</taxon>
        <taxon>Spiralia</taxon>
        <taxon>Lophotrochozoa</taxon>
        <taxon>Platyhelminthes</taxon>
        <taxon>Cestoda</taxon>
        <taxon>Eucestoda</taxon>
        <taxon>Cyclophyllidea</taxon>
        <taxon>Taeniidae</taxon>
        <taxon>Echinococcus</taxon>
        <taxon>Echinococcus granulosus group</taxon>
    </lineage>
</organism>
<evidence type="ECO:0000313" key="3">
    <source>
        <dbReference type="Proteomes" id="UP000492820"/>
    </source>
</evidence>
<keyword evidence="1" id="KW-1133">Transmembrane helix</keyword>
<evidence type="ECO:0000313" key="4">
    <source>
        <dbReference type="WBParaSite" id="EgrG_000065200"/>
    </source>
</evidence>
<protein>
    <submittedName>
        <fullName evidence="2 4">Expressed protein</fullName>
    </submittedName>
</protein>
<sequence>MLCLVTSFPSAVPVCMRTCVCMCSCPLLLILYTWSAYLVPFSLPLCLYTHLHIRFLPPFPSLAIPRFLTHPLFLPTSLYVADKKEPSAMPRRASLRQMLLIVLLQELH</sequence>
<evidence type="ECO:0000256" key="1">
    <source>
        <dbReference type="SAM" id="Phobius"/>
    </source>
</evidence>
<proteinExistence type="predicted"/>
<gene>
    <name evidence="2" type="ORF">EgrG_000065200</name>
</gene>
<dbReference type="EMBL" id="LK028585">
    <property type="protein sequence ID" value="CDS22027.1"/>
    <property type="molecule type" value="Genomic_DNA"/>
</dbReference>
<keyword evidence="1" id="KW-0472">Membrane</keyword>
<accession>A0A068WQE3</accession>